<keyword evidence="4" id="KW-0833">Ubl conjugation pathway</keyword>
<keyword evidence="6" id="KW-0788">Thiol protease</keyword>
<evidence type="ECO:0000256" key="1">
    <source>
        <dbReference type="ARBA" id="ARBA00000707"/>
    </source>
</evidence>
<feature type="domain" description="DUF3638" evidence="7">
    <location>
        <begin position="765"/>
        <end position="983"/>
    </location>
</feature>
<dbReference type="VEuPathDB" id="FungiDB:A1O9_12418"/>
<dbReference type="GeneID" id="25287312"/>
<proteinExistence type="predicted"/>
<dbReference type="EMBL" id="AMGV01000023">
    <property type="protein sequence ID" value="KEF51501.1"/>
    <property type="molecule type" value="Genomic_DNA"/>
</dbReference>
<sequence>MSMKSSIGCLVDNCSSMGQAVCNILRPFEKSEHIVVYISNDKMTGVQIKLPRYHLNFSVLCNGDLKCKELAAVVDRSQSIGTLHGLKSLLVLRPVTTPLERNERIVLIPHGNVEYFPASPHVEVRIELGTNETLLFSKYRLDGRLGQLISDDLEGHLFKTFLHAVTSFPERDSFTSRTGSEEVILGLSDHVTLTSIPLSTRSQQLLASLADLSPKRNFYPKNFRTMHTADFHKILPLLSQRDCFFGIVEKIISHNRKANFLFEKSVCLLHYSGDVGLLERSHRRTSKLFGNESIGGIKQAPEDLPYRSRDLVVSSAQGEAFSMASLIADGTTQFSVDRDIKSLIQGWQIVSGFNQDFTSLSLAALLSMPLKEYWASLLSFCRTGPSKFRLAFIFSLLTYGDQKISSQLRTLLAFAVSPFLQELPSPARNSYDLGKGHEVTEEEITSIISQCKRLSTTFEDDNTETEHQRRQILKSVVLSWPGPKVVLPEKSNLSRFNYGKLETLLTGRYAAWYRNHTFLSLCADYEKQLQEFQGSWVAPEIPVTELEPHVIEASHIIYQMPPSLLSVIKQTEVTDVDFNESCPSMLDHNLADLLQAQEHPNLVDANDMRVAWEELEDIVKELERDAAPIVQNYGKFVHRSLEACKAITSSEKTIKPPGHVFLQQKAVLVQTRIDYILRRTRELLKPQPTSDHGLEMARLWPSVSHPALLQLLSSKYRSHLPLAWKRVIVRYAEEITALQRVERMQNYVAANDKLALAKELENPAHAEWSTEERPDWLLLEIQNQILIRPVQVRVALEIIKEKSSVVLADMGIGKSSTILPMVVTALATGSSLVRVIVLKPLAIEMLRNLSRSLSGLVGRTVYFLPISRQTTLDYPHTCVLQGLYESCMQNSGVLVSLPEHLNSFRLLCNDKLYTDSMLAPKLFGIQNFLDQTARDVLDESDQLLEPGYELVYTTGELLPLSRSPQRWIVALELLDLVQHNAHQALEKAPFGLELEDRPIGAFDHIRILNDAGCESLMSSLVDAVVQGKLASVPLGHCNTELLQALRLFIQDVNVHPETLEQIKAHFKESGQLDILYVVRGLISYQVLAHALRKRWLVNYGLDRNRRGGCLAAVPYRAKAIPSQSSEFAQPEMMIILTGLSYYYTGLQFHDLQQCIRRMLKLTDPSKEFSKWVQRSKLPEVYQSAGSINLDDASCMSTLYEHLRLNKAAIEFFLKREVFPKVAREFTWKLSTSAWDLCADYGSGKVTTGFSGTCDSRIPWTVELGDIQALKHSTASTLATILRHDNREYICASSHGQRLTNEELLDLVVGHDKGLSVIIDVGAQFLEDNEMIASQWLSKCKHKLAAIFFNDVDEKMVVNRDGTTEKFNSSIFKESIGSCLLYLDEFHTRGTDFQLPDAFAAAVLLGPRIPKDTLVQACMRMRKLAVSQSVVFIAPPEVDKSIRAVTKSPSEAISSVHVVRWAIHQSCVDLQHQHAQCMTKGMLHSRRRLAAARHVSTSGHVKDIENYLKIIRERESRPVSEMYRVNVSSQKELPFKPSQVELDDEIMAGLLGEWDRTGIALSVDSGIFEEQEREILHEVEQIREVQRPIAVTPQKPEPCQALWKVIRDGVLPNGSSDELLPAFEVLTKTSLAPSYSQAAWPMHIQVTKDFTRTIVSKANCDQDNFLRPVQWVLYTKLIGQPIIISPHEAELFLPEIRKSKRASLFLYQARVSKGMPSFDKLDVYKIPEEDNGGTISRDQVAILNLFAGQLYFSNFEDYQLLCTLIGLWDGERELLVRRNVLTDNWVPPACRKANGWTECPFVESPVQTLKAFIGMRRMGNEWLETHMDHILSGRLLRRKDFEKQGENGSLSVANGDKNA</sequence>
<name>A0A072NV48_9EURO</name>
<dbReference type="RefSeq" id="XP_013254091.1">
    <property type="nucleotide sequence ID" value="XM_013398637.1"/>
</dbReference>
<dbReference type="SUPFAM" id="SSF52540">
    <property type="entry name" value="P-loop containing nucleoside triphosphate hydrolases"/>
    <property type="match status" value="1"/>
</dbReference>
<gene>
    <name evidence="9" type="ORF">A1O9_12418</name>
</gene>
<dbReference type="GO" id="GO:0004843">
    <property type="term" value="F:cysteine-type deubiquitinase activity"/>
    <property type="evidence" value="ECO:0007669"/>
    <property type="project" value="UniProtKB-EC"/>
</dbReference>
<protein>
    <recommendedName>
        <fullName evidence="2">ubiquitinyl hydrolase 1</fullName>
        <ecNumber evidence="2">3.4.19.12</ecNumber>
    </recommendedName>
</protein>
<evidence type="ECO:0000313" key="9">
    <source>
        <dbReference type="EMBL" id="KEF51501.1"/>
    </source>
</evidence>
<comment type="catalytic activity">
    <reaction evidence="1">
        <text>Thiol-dependent hydrolysis of ester, thioester, amide, peptide and isopeptide bonds formed by the C-terminal Gly of ubiquitin (a 76-residue protein attached to proteins as an intracellular targeting signal).</text>
        <dbReference type="EC" id="3.4.19.12"/>
    </reaction>
</comment>
<feature type="domain" description="DUF3645" evidence="8">
    <location>
        <begin position="1103"/>
        <end position="1137"/>
    </location>
</feature>
<dbReference type="STRING" id="1182545.A0A072NV48"/>
<dbReference type="HOGENOM" id="CLU_000211_2_0_1"/>
<evidence type="ECO:0000256" key="5">
    <source>
        <dbReference type="ARBA" id="ARBA00022801"/>
    </source>
</evidence>
<evidence type="ECO:0000256" key="4">
    <source>
        <dbReference type="ARBA" id="ARBA00022786"/>
    </source>
</evidence>
<keyword evidence="3" id="KW-0645">Protease</keyword>
<dbReference type="InterPro" id="IPR022105">
    <property type="entry name" value="DUF3645"/>
</dbReference>
<keyword evidence="5" id="KW-0378">Hydrolase</keyword>
<reference evidence="9 10" key="1">
    <citation type="submission" date="2013-03" db="EMBL/GenBank/DDBJ databases">
        <title>The Genome Sequence of Exophiala aquamarina CBS 119918.</title>
        <authorList>
            <consortium name="The Broad Institute Genomics Platform"/>
            <person name="Cuomo C."/>
            <person name="de Hoog S."/>
            <person name="Gorbushina A."/>
            <person name="Walker B."/>
            <person name="Young S.K."/>
            <person name="Zeng Q."/>
            <person name="Gargeya S."/>
            <person name="Fitzgerald M."/>
            <person name="Haas B."/>
            <person name="Abouelleil A."/>
            <person name="Allen A.W."/>
            <person name="Alvarado L."/>
            <person name="Arachchi H.M."/>
            <person name="Berlin A.M."/>
            <person name="Chapman S.B."/>
            <person name="Gainer-Dewar J."/>
            <person name="Goldberg J."/>
            <person name="Griggs A."/>
            <person name="Gujja S."/>
            <person name="Hansen M."/>
            <person name="Howarth C."/>
            <person name="Imamovic A."/>
            <person name="Ireland A."/>
            <person name="Larimer J."/>
            <person name="McCowan C."/>
            <person name="Murphy C."/>
            <person name="Pearson M."/>
            <person name="Poon T.W."/>
            <person name="Priest M."/>
            <person name="Roberts A."/>
            <person name="Saif S."/>
            <person name="Shea T."/>
            <person name="Sisk P."/>
            <person name="Sykes S."/>
            <person name="Wortman J."/>
            <person name="Nusbaum C."/>
            <person name="Birren B."/>
        </authorList>
    </citation>
    <scope>NUCLEOTIDE SEQUENCE [LARGE SCALE GENOMIC DNA]</scope>
    <source>
        <strain evidence="9 10">CBS 119918</strain>
    </source>
</reference>
<dbReference type="InterPro" id="IPR022099">
    <property type="entry name" value="DUF3638"/>
</dbReference>
<dbReference type="PANTHER" id="PTHR13367:SF33">
    <property type="entry name" value="P-LOOP CONTAINING NUCLEOSIDE TRIPHOSPHATE HYDROLASE PROTEIN"/>
    <property type="match status" value="1"/>
</dbReference>
<evidence type="ECO:0000256" key="2">
    <source>
        <dbReference type="ARBA" id="ARBA00012759"/>
    </source>
</evidence>
<evidence type="ECO:0000259" key="8">
    <source>
        <dbReference type="Pfam" id="PF12359"/>
    </source>
</evidence>
<dbReference type="Pfam" id="PF12340">
    <property type="entry name" value="DUF3638"/>
    <property type="match status" value="1"/>
</dbReference>
<organism evidence="9 10">
    <name type="scientific">Exophiala aquamarina CBS 119918</name>
    <dbReference type="NCBI Taxonomy" id="1182545"/>
    <lineage>
        <taxon>Eukaryota</taxon>
        <taxon>Fungi</taxon>
        <taxon>Dikarya</taxon>
        <taxon>Ascomycota</taxon>
        <taxon>Pezizomycotina</taxon>
        <taxon>Eurotiomycetes</taxon>
        <taxon>Chaetothyriomycetidae</taxon>
        <taxon>Chaetothyriales</taxon>
        <taxon>Herpotrichiellaceae</taxon>
        <taxon>Exophiala</taxon>
    </lineage>
</organism>
<dbReference type="GO" id="GO:0006508">
    <property type="term" value="P:proteolysis"/>
    <property type="evidence" value="ECO:0007669"/>
    <property type="project" value="UniProtKB-KW"/>
</dbReference>
<dbReference type="Proteomes" id="UP000027920">
    <property type="component" value="Unassembled WGS sequence"/>
</dbReference>
<accession>A0A072NV48</accession>
<keyword evidence="10" id="KW-1185">Reference proteome</keyword>
<dbReference type="PANTHER" id="PTHR13367">
    <property type="entry name" value="UBIQUITIN THIOESTERASE"/>
    <property type="match status" value="1"/>
</dbReference>
<evidence type="ECO:0000259" key="7">
    <source>
        <dbReference type="Pfam" id="PF12340"/>
    </source>
</evidence>
<dbReference type="InterPro" id="IPR027417">
    <property type="entry name" value="P-loop_NTPase"/>
</dbReference>
<dbReference type="Pfam" id="PF12359">
    <property type="entry name" value="DUF3645"/>
    <property type="match status" value="1"/>
</dbReference>
<evidence type="ECO:0000256" key="6">
    <source>
        <dbReference type="ARBA" id="ARBA00022807"/>
    </source>
</evidence>
<comment type="caution">
    <text evidence="9">The sequence shown here is derived from an EMBL/GenBank/DDBJ whole genome shotgun (WGS) entry which is preliminary data.</text>
</comment>
<dbReference type="OrthoDB" id="3182339at2759"/>
<dbReference type="InterPro" id="IPR051346">
    <property type="entry name" value="OTU_Deubiquitinase"/>
</dbReference>
<dbReference type="EC" id="3.4.19.12" evidence="2"/>
<evidence type="ECO:0000313" key="10">
    <source>
        <dbReference type="Proteomes" id="UP000027920"/>
    </source>
</evidence>
<evidence type="ECO:0000256" key="3">
    <source>
        <dbReference type="ARBA" id="ARBA00022670"/>
    </source>
</evidence>